<dbReference type="GO" id="GO:0001682">
    <property type="term" value="P:tRNA 5'-leader removal"/>
    <property type="evidence" value="ECO:0007669"/>
    <property type="project" value="UniProtKB-UniRule"/>
</dbReference>
<evidence type="ECO:0000313" key="7">
    <source>
        <dbReference type="Proteomes" id="UP000501253"/>
    </source>
</evidence>
<evidence type="ECO:0000256" key="2">
    <source>
        <dbReference type="ARBA" id="ARBA00022722"/>
    </source>
</evidence>
<keyword evidence="4 5" id="KW-0378">Hydrolase</keyword>
<dbReference type="EMBL" id="CP042909">
    <property type="protein sequence ID" value="QJA07018.1"/>
    <property type="molecule type" value="Genomic_DNA"/>
</dbReference>
<dbReference type="Pfam" id="PF08745">
    <property type="entry name" value="PIN_5"/>
    <property type="match status" value="1"/>
</dbReference>
<comment type="function">
    <text evidence="5">RNA-free RNase P that catalyzes the removal of the 5'-leader sequence from pre-tRNA to produce the mature 5'-terminus.</text>
</comment>
<dbReference type="SUPFAM" id="SSF88723">
    <property type="entry name" value="PIN domain-like"/>
    <property type="match status" value="1"/>
</dbReference>
<dbReference type="Proteomes" id="UP000501253">
    <property type="component" value="Chromosome"/>
</dbReference>
<evidence type="ECO:0000256" key="1">
    <source>
        <dbReference type="ARBA" id="ARBA00022694"/>
    </source>
</evidence>
<organism evidence="6 7">
    <name type="scientific">Thermosulfurimonas marina</name>
    <dbReference type="NCBI Taxonomy" id="2047767"/>
    <lineage>
        <taxon>Bacteria</taxon>
        <taxon>Pseudomonadati</taxon>
        <taxon>Thermodesulfobacteriota</taxon>
        <taxon>Thermodesulfobacteria</taxon>
        <taxon>Thermodesulfobacteriales</taxon>
        <taxon>Thermodesulfobacteriaceae</taxon>
        <taxon>Thermosulfurimonas</taxon>
    </lineage>
</organism>
<dbReference type="InterPro" id="IPR014856">
    <property type="entry name" value="RNA_free_RNase_P"/>
</dbReference>
<dbReference type="PANTHER" id="PTHR41173">
    <property type="entry name" value="UPF0278 PROTEIN TK1425"/>
    <property type="match status" value="1"/>
</dbReference>
<evidence type="ECO:0000256" key="3">
    <source>
        <dbReference type="ARBA" id="ARBA00022759"/>
    </source>
</evidence>
<accession>A0A6H1WV05</accession>
<keyword evidence="2 5" id="KW-0540">Nuclease</keyword>
<keyword evidence="7" id="KW-1185">Reference proteome</keyword>
<dbReference type="InterPro" id="IPR029060">
    <property type="entry name" value="PIN-like_dom_sf"/>
</dbReference>
<comment type="catalytic activity">
    <reaction evidence="5">
        <text>Endonucleolytic cleavage of RNA, removing 5'-extranucleotides from tRNA precursor.</text>
        <dbReference type="EC" id="3.1.26.5"/>
    </reaction>
</comment>
<reference evidence="6 7" key="1">
    <citation type="submission" date="2019-08" db="EMBL/GenBank/DDBJ databases">
        <title>Complete genome sequence of Thermosulfurimonas marina SU872T, an anaerobic thermophilic chemolithoautotrophic bacterium isolated from a shallow marine hydrothermal vent.</title>
        <authorList>
            <person name="Allioux M."/>
            <person name="Jebbar M."/>
            <person name="Slobodkina G."/>
            <person name="Slobodkin A."/>
            <person name="Moalic Y."/>
            <person name="Frolova A."/>
            <person name="Shao Z."/>
            <person name="Alain K."/>
        </authorList>
    </citation>
    <scope>NUCLEOTIDE SEQUENCE [LARGE SCALE GENOMIC DNA]</scope>
    <source>
        <strain evidence="6 7">SU872</strain>
    </source>
</reference>
<dbReference type="HAMAP" id="MF_01078">
    <property type="entry name" value="RNA_free_RNase_P"/>
    <property type="match status" value="1"/>
</dbReference>
<dbReference type="EC" id="3.1.26.5" evidence="5"/>
<proteinExistence type="inferred from homology"/>
<dbReference type="NCBIfam" id="TIGR03875">
    <property type="entry name" value="RNA_lig_partner"/>
    <property type="match status" value="1"/>
</dbReference>
<dbReference type="GO" id="GO:0004526">
    <property type="term" value="F:ribonuclease P activity"/>
    <property type="evidence" value="ECO:0007669"/>
    <property type="project" value="UniProtKB-UniRule"/>
</dbReference>
<dbReference type="AlphaFoldDB" id="A0A6H1WV05"/>
<evidence type="ECO:0000313" key="6">
    <source>
        <dbReference type="EMBL" id="QJA07018.1"/>
    </source>
</evidence>
<sequence>MPSRRVAIQDHERERLIPDTSIFTNPDIYRQFGESPAEAFRHFLEMAAEARGLVVYMPSSIYEELKKMVRDLHIPARARAIFKVKSPRKYELQIPAFLLYEFIEDLRKRINKGLRVAEEAVRLGSAKKPGEVINTLRRKYREALREGILDSREDLELILLALELDGIILSADRGVLLMADKLGIRYVPPAEIRETLEGFRYMA</sequence>
<dbReference type="GO" id="GO:0016874">
    <property type="term" value="F:ligase activity"/>
    <property type="evidence" value="ECO:0007669"/>
    <property type="project" value="UniProtKB-KW"/>
</dbReference>
<keyword evidence="6" id="KW-0436">Ligase</keyword>
<gene>
    <name evidence="6" type="ORF">FVE67_08480</name>
</gene>
<keyword evidence="1 5" id="KW-0819">tRNA processing</keyword>
<dbReference type="PANTHER" id="PTHR41173:SF1">
    <property type="entry name" value="RNA-FREE RIBONUCLEASE P"/>
    <property type="match status" value="1"/>
</dbReference>
<protein>
    <recommendedName>
        <fullName evidence="5">RNA-free ribonuclease P</fullName>
        <shortName evidence="5">RNA-free RNase P</shortName>
        <ecNumber evidence="5">3.1.26.5</ecNumber>
    </recommendedName>
    <alternativeName>
        <fullName evidence="5">Protein-only RNase P</fullName>
    </alternativeName>
</protein>
<name>A0A6H1WV05_9BACT</name>
<evidence type="ECO:0000256" key="4">
    <source>
        <dbReference type="ARBA" id="ARBA00022801"/>
    </source>
</evidence>
<evidence type="ECO:0000256" key="5">
    <source>
        <dbReference type="HAMAP-Rule" id="MF_01078"/>
    </source>
</evidence>
<dbReference type="KEGG" id="tmai:FVE67_08480"/>
<keyword evidence="3 5" id="KW-0255">Endonuclease</keyword>
<comment type="similarity">
    <text evidence="5">Belongs to the HARP family.</text>
</comment>